<evidence type="ECO:0000313" key="2">
    <source>
        <dbReference type="EMBL" id="RXH58889.1"/>
    </source>
</evidence>
<gene>
    <name evidence="2" type="ORF">GRAN_2199</name>
</gene>
<dbReference type="RefSeq" id="WP_128912803.1">
    <property type="nucleotide sequence ID" value="NZ_RDSM01000001.1"/>
</dbReference>
<reference evidence="2 3" key="1">
    <citation type="submission" date="2018-11" db="EMBL/GenBank/DDBJ databases">
        <authorList>
            <person name="Mardanov A.V."/>
            <person name="Ravin N.V."/>
            <person name="Dedysh S.N."/>
        </authorList>
    </citation>
    <scope>NUCLEOTIDE SEQUENCE [LARGE SCALE GENOMIC DNA]</scope>
    <source>
        <strain evidence="2 3">AF10</strain>
    </source>
</reference>
<dbReference type="EMBL" id="RDSM01000001">
    <property type="protein sequence ID" value="RXH58889.1"/>
    <property type="molecule type" value="Genomic_DNA"/>
</dbReference>
<reference evidence="3" key="2">
    <citation type="submission" date="2019-02" db="EMBL/GenBank/DDBJ databases">
        <title>Granulicella sibirica sp. nov., a psychrotolerant acidobacterium isolated from an organic soil layer in forested tundra, West Siberia.</title>
        <authorList>
            <person name="Oshkin I.Y."/>
            <person name="Kulichevskaya I.S."/>
            <person name="Rijpstra W.I.C."/>
            <person name="Sinninghe Damste J.S."/>
            <person name="Rakitin A.L."/>
            <person name="Ravin N.V."/>
            <person name="Dedysh S.N."/>
        </authorList>
    </citation>
    <scope>NUCLEOTIDE SEQUENCE [LARGE SCALE GENOMIC DNA]</scope>
    <source>
        <strain evidence="3">AF10</strain>
    </source>
</reference>
<proteinExistence type="predicted"/>
<feature type="chain" id="PRO_5020565810" description="VWFA-related domain-containing protein" evidence="1">
    <location>
        <begin position="22"/>
        <end position="715"/>
    </location>
</feature>
<accession>A0A4Q0TA65</accession>
<dbReference type="AlphaFoldDB" id="A0A4Q0TA65"/>
<sequence>MKTLLTTLTTLTLLTTSLVHAQQIGSNKNPDGTDTYTLSVKSQLVVEAVTVKDKQGKFIPNLTAKDFTITEDGAPQVIKFAEHQDLATTSDLLPASKSEDEEITLYKRLTRTQITPAIVGVGPDRYKNHRLLALYFDMTAMRPADQLRALTAAETFLRTQMTTADLVSILRYQGGSVDILQDFSADRNKLLSILTTMIVGEGQGSVESVDDASSADTGAAFGQDDSEFNVFNTDRQLSALQTAAKMLGQLNEKKSLIYFASGLRLNGIDNQAQLHATVDTAIKSGVSFWPVDARGLVAMAPSGDPTQGSPGNAGVYSGTAAQANTTNFQQSQDTLFALAGDTGGKALFDNNDLTRGIVQAQQSISDYYLIGYYTTNTAQNGRFRKVNVTLADNQAATLDYRKGYYADKQFTKFTTVDKERQLEDALMLDNPITELSIAMEIDHFQLNRAEYFVPIVVKIPGRELALAKRGGAEHTLIDFVGEIKDLVGGTTVSNVRDNVNIKLSDATAADLAHRPIEYDAGFTLLPGKYMIKFLARDDETGRIGTYQTTFVIPNLNKELQRIPISSVILSSQRVDLKDALFDVMRGKDKEKEVAVNPLVTEGKKLVPSVTRVFSTTCEMYVFLQAYKPQTPPATSAPTPQPFFAFVTLYRNGAKAFESSPTAVTANATSRLGTTPLNFNLGMNGLPPGEYDCQVTILDPATQKANFWRAPVLLVQ</sequence>
<evidence type="ECO:0000256" key="1">
    <source>
        <dbReference type="SAM" id="SignalP"/>
    </source>
</evidence>
<evidence type="ECO:0000313" key="3">
    <source>
        <dbReference type="Proteomes" id="UP000289437"/>
    </source>
</evidence>
<dbReference type="NCBIfam" id="TIGR03436">
    <property type="entry name" value="acidobact_VWFA"/>
    <property type="match status" value="1"/>
</dbReference>
<feature type="signal peptide" evidence="1">
    <location>
        <begin position="1"/>
        <end position="21"/>
    </location>
</feature>
<dbReference type="Proteomes" id="UP000289437">
    <property type="component" value="Unassembled WGS sequence"/>
</dbReference>
<organism evidence="2 3">
    <name type="scientific">Granulicella sibirica</name>
    <dbReference type="NCBI Taxonomy" id="2479048"/>
    <lineage>
        <taxon>Bacteria</taxon>
        <taxon>Pseudomonadati</taxon>
        <taxon>Acidobacteriota</taxon>
        <taxon>Terriglobia</taxon>
        <taxon>Terriglobales</taxon>
        <taxon>Acidobacteriaceae</taxon>
        <taxon>Granulicella</taxon>
    </lineage>
</organism>
<comment type="caution">
    <text evidence="2">The sequence shown here is derived from an EMBL/GenBank/DDBJ whole genome shotgun (WGS) entry which is preliminary data.</text>
</comment>
<dbReference type="OrthoDB" id="127238at2"/>
<dbReference type="InterPro" id="IPR017802">
    <property type="entry name" value="VWFA-rel_acidobac-type"/>
</dbReference>
<protein>
    <recommendedName>
        <fullName evidence="4">VWFA-related domain-containing protein</fullName>
    </recommendedName>
</protein>
<name>A0A4Q0TA65_9BACT</name>
<keyword evidence="3" id="KW-1185">Reference proteome</keyword>
<evidence type="ECO:0008006" key="4">
    <source>
        <dbReference type="Google" id="ProtNLM"/>
    </source>
</evidence>
<keyword evidence="1" id="KW-0732">Signal</keyword>